<protein>
    <recommendedName>
        <fullName evidence="7">Ribosomal RNA small subunit methyltransferase A</fullName>
        <ecNumber evidence="7">2.1.1.182</ecNumber>
    </recommendedName>
    <alternativeName>
        <fullName evidence="7">16S rRNA (adenine(1518)-N(6)/adenine(1519)-N(6))-dimethyltransferase</fullName>
    </alternativeName>
    <alternativeName>
        <fullName evidence="7">16S rRNA dimethyladenosine transferase</fullName>
    </alternativeName>
    <alternativeName>
        <fullName evidence="7">16S rRNA dimethylase</fullName>
    </alternativeName>
    <alternativeName>
        <fullName evidence="7">S-adenosylmethionine-6-N', N'-adenosyl(rRNA) dimethyltransferase</fullName>
    </alternativeName>
</protein>
<evidence type="ECO:0000313" key="10">
    <source>
        <dbReference type="EMBL" id="MDN4475567.1"/>
    </source>
</evidence>
<evidence type="ECO:0000256" key="5">
    <source>
        <dbReference type="ARBA" id="ARBA00022691"/>
    </source>
</evidence>
<dbReference type="NCBIfam" id="TIGR00755">
    <property type="entry name" value="ksgA"/>
    <property type="match status" value="1"/>
</dbReference>
<gene>
    <name evidence="7 10" type="primary">rsmA</name>
    <name evidence="7" type="synonym">ksgA</name>
    <name evidence="10" type="ORF">QQX09_06840</name>
</gene>
<sequence length="285" mass="29988">MAHLLGPTDIRHLAQSLDTAPHKKWGQNFVVDAGTVRRIARLSGVGPGDRVVEVGPGLGSLTLALLETGADVTAVEIDPVLAGALPATVAERAPEDADRFDVIHQDALKVDALPSPPKALVANLPYNVSVPVILHFLEIFPTLERVLVMVQAEVADRLAAPPGSRTYGVPSAKAAWYCAVRRAGDVGRAVFWPVPRVDSRLVLMERREPPATTASRQEVFAVVDAAFAQRRKALRGALSGIAGSAAAAEAALRQAGIEPLTRGEQLTIEDFSAIAEALASGSLGS</sequence>
<keyword evidence="4 7" id="KW-0808">Transferase</keyword>
<feature type="binding site" evidence="7 8">
    <location>
        <position position="123"/>
    </location>
    <ligand>
        <name>S-adenosyl-L-methionine</name>
        <dbReference type="ChEBI" id="CHEBI:59789"/>
    </ligand>
</feature>
<dbReference type="InterPro" id="IPR011530">
    <property type="entry name" value="rRNA_adenine_dimethylase"/>
</dbReference>
<dbReference type="Gene3D" id="1.10.8.100">
    <property type="entry name" value="Ribosomal RNA adenine dimethylase-like, domain 2"/>
    <property type="match status" value="1"/>
</dbReference>
<feature type="binding site" evidence="7 8">
    <location>
        <position position="30"/>
    </location>
    <ligand>
        <name>S-adenosyl-L-methionine</name>
        <dbReference type="ChEBI" id="CHEBI:59789"/>
    </ligand>
</feature>
<dbReference type="HAMAP" id="MF_00607">
    <property type="entry name" value="16SrRNA_methyltr_A"/>
    <property type="match status" value="1"/>
</dbReference>
<evidence type="ECO:0000256" key="4">
    <source>
        <dbReference type="ARBA" id="ARBA00022679"/>
    </source>
</evidence>
<dbReference type="CDD" id="cd02440">
    <property type="entry name" value="AdoMet_MTases"/>
    <property type="match status" value="1"/>
</dbReference>
<reference evidence="10" key="1">
    <citation type="submission" date="2023-06" db="EMBL/GenBank/DDBJ databases">
        <title>Sysu t00192.</title>
        <authorList>
            <person name="Gao L."/>
            <person name="Fang B.-Z."/>
            <person name="Li W.-J."/>
        </authorList>
    </citation>
    <scope>NUCLEOTIDE SEQUENCE</scope>
    <source>
        <strain evidence="10">SYSU T00192</strain>
    </source>
</reference>
<name>A0ABT8G995_9MICO</name>
<keyword evidence="5 7" id="KW-0949">S-adenosyl-L-methionine</keyword>
<comment type="catalytic activity">
    <reaction evidence="7">
        <text>adenosine(1518)/adenosine(1519) in 16S rRNA + 4 S-adenosyl-L-methionine = N(6)-dimethyladenosine(1518)/N(6)-dimethyladenosine(1519) in 16S rRNA + 4 S-adenosyl-L-homocysteine + 4 H(+)</text>
        <dbReference type="Rhea" id="RHEA:19609"/>
        <dbReference type="Rhea" id="RHEA-COMP:10232"/>
        <dbReference type="Rhea" id="RHEA-COMP:10233"/>
        <dbReference type="ChEBI" id="CHEBI:15378"/>
        <dbReference type="ChEBI" id="CHEBI:57856"/>
        <dbReference type="ChEBI" id="CHEBI:59789"/>
        <dbReference type="ChEBI" id="CHEBI:74411"/>
        <dbReference type="ChEBI" id="CHEBI:74493"/>
        <dbReference type="EC" id="2.1.1.182"/>
    </reaction>
</comment>
<dbReference type="SUPFAM" id="SSF53335">
    <property type="entry name" value="S-adenosyl-L-methionine-dependent methyltransferases"/>
    <property type="match status" value="1"/>
</dbReference>
<organism evidence="10 11">
    <name type="scientific">Demequina litoralis</name>
    <dbReference type="NCBI Taxonomy" id="3051660"/>
    <lineage>
        <taxon>Bacteria</taxon>
        <taxon>Bacillati</taxon>
        <taxon>Actinomycetota</taxon>
        <taxon>Actinomycetes</taxon>
        <taxon>Micrococcales</taxon>
        <taxon>Demequinaceae</taxon>
        <taxon>Demequina</taxon>
    </lineage>
</organism>
<dbReference type="PANTHER" id="PTHR11727:SF7">
    <property type="entry name" value="DIMETHYLADENOSINE TRANSFERASE-RELATED"/>
    <property type="match status" value="1"/>
</dbReference>
<evidence type="ECO:0000256" key="2">
    <source>
        <dbReference type="ARBA" id="ARBA00022552"/>
    </source>
</evidence>
<feature type="binding site" evidence="7 8">
    <location>
        <position position="28"/>
    </location>
    <ligand>
        <name>S-adenosyl-L-methionine</name>
        <dbReference type="ChEBI" id="CHEBI:59789"/>
    </ligand>
</feature>
<dbReference type="EC" id="2.1.1.182" evidence="7"/>
<keyword evidence="2 7" id="KW-0698">rRNA processing</keyword>
<keyword evidence="11" id="KW-1185">Reference proteome</keyword>
<proteinExistence type="inferred from homology"/>
<evidence type="ECO:0000256" key="8">
    <source>
        <dbReference type="PROSITE-ProRule" id="PRU01026"/>
    </source>
</evidence>
<dbReference type="PANTHER" id="PTHR11727">
    <property type="entry name" value="DIMETHYLADENOSINE TRANSFERASE"/>
    <property type="match status" value="1"/>
</dbReference>
<evidence type="ECO:0000259" key="9">
    <source>
        <dbReference type="SMART" id="SM00650"/>
    </source>
</evidence>
<comment type="caution">
    <text evidence="10">The sequence shown here is derived from an EMBL/GenBank/DDBJ whole genome shotgun (WGS) entry which is preliminary data.</text>
</comment>
<dbReference type="EMBL" id="JAUHPW010000004">
    <property type="protein sequence ID" value="MDN4475567.1"/>
    <property type="molecule type" value="Genomic_DNA"/>
</dbReference>
<feature type="binding site" evidence="7 8">
    <location>
        <position position="106"/>
    </location>
    <ligand>
        <name>S-adenosyl-L-methionine</name>
        <dbReference type="ChEBI" id="CHEBI:59789"/>
    </ligand>
</feature>
<dbReference type="PROSITE" id="PS51689">
    <property type="entry name" value="SAM_RNA_A_N6_MT"/>
    <property type="match status" value="1"/>
</dbReference>
<accession>A0ABT8G995</accession>
<feature type="binding site" evidence="7 8">
    <location>
        <position position="55"/>
    </location>
    <ligand>
        <name>S-adenosyl-L-methionine</name>
        <dbReference type="ChEBI" id="CHEBI:59789"/>
    </ligand>
</feature>
<keyword evidence="6 7" id="KW-0694">RNA-binding</keyword>
<comment type="subcellular location">
    <subcellularLocation>
        <location evidence="7">Cytoplasm</location>
    </subcellularLocation>
</comment>
<evidence type="ECO:0000256" key="3">
    <source>
        <dbReference type="ARBA" id="ARBA00022603"/>
    </source>
</evidence>
<dbReference type="GO" id="GO:0052908">
    <property type="term" value="F:16S rRNA (adenine(1518)-N(6)/adenine(1519)-N(6))-dimethyltransferase activity"/>
    <property type="evidence" value="ECO:0007669"/>
    <property type="project" value="UniProtKB-EC"/>
</dbReference>
<dbReference type="Proteomes" id="UP001172728">
    <property type="component" value="Unassembled WGS sequence"/>
</dbReference>
<feature type="binding site" evidence="7 8">
    <location>
        <position position="76"/>
    </location>
    <ligand>
        <name>S-adenosyl-L-methionine</name>
        <dbReference type="ChEBI" id="CHEBI:59789"/>
    </ligand>
</feature>
<evidence type="ECO:0000256" key="7">
    <source>
        <dbReference type="HAMAP-Rule" id="MF_00607"/>
    </source>
</evidence>
<dbReference type="InterPro" id="IPR023165">
    <property type="entry name" value="rRNA_Ade_diMease-like_C"/>
</dbReference>
<dbReference type="Gene3D" id="3.40.50.150">
    <property type="entry name" value="Vaccinia Virus protein VP39"/>
    <property type="match status" value="1"/>
</dbReference>
<dbReference type="InterPro" id="IPR020598">
    <property type="entry name" value="rRNA_Ade_methylase_Trfase_N"/>
</dbReference>
<comment type="similarity">
    <text evidence="7">Belongs to the class I-like SAM-binding methyltransferase superfamily. rRNA adenine N(6)-methyltransferase family. RsmA subfamily.</text>
</comment>
<keyword evidence="1 7" id="KW-0963">Cytoplasm</keyword>
<evidence type="ECO:0000313" key="11">
    <source>
        <dbReference type="Proteomes" id="UP001172728"/>
    </source>
</evidence>
<comment type="function">
    <text evidence="7">Specifically dimethylates two adjacent adenosines (A1518 and A1519) in the loop of a conserved hairpin near the 3'-end of 16S rRNA in the 30S particle. May play a critical role in biogenesis of 30S subunits.</text>
</comment>
<dbReference type="RefSeq" id="WP_301132753.1">
    <property type="nucleotide sequence ID" value="NZ_JAUHPW010000004.1"/>
</dbReference>
<evidence type="ECO:0000256" key="1">
    <source>
        <dbReference type="ARBA" id="ARBA00022490"/>
    </source>
</evidence>
<dbReference type="InterPro" id="IPR029063">
    <property type="entry name" value="SAM-dependent_MTases_sf"/>
</dbReference>
<dbReference type="InterPro" id="IPR020596">
    <property type="entry name" value="rRNA_Ade_Mease_Trfase_CS"/>
</dbReference>
<dbReference type="InterPro" id="IPR001737">
    <property type="entry name" value="KsgA/Erm"/>
</dbReference>
<feature type="domain" description="Ribosomal RNA adenine methylase transferase N-terminal" evidence="9">
    <location>
        <begin position="35"/>
        <end position="208"/>
    </location>
</feature>
<dbReference type="Pfam" id="PF00398">
    <property type="entry name" value="RrnaAD"/>
    <property type="match status" value="1"/>
</dbReference>
<dbReference type="SMART" id="SM00650">
    <property type="entry name" value="rADc"/>
    <property type="match status" value="1"/>
</dbReference>
<keyword evidence="3 7" id="KW-0489">Methyltransferase</keyword>
<evidence type="ECO:0000256" key="6">
    <source>
        <dbReference type="ARBA" id="ARBA00022884"/>
    </source>
</evidence>
<dbReference type="PROSITE" id="PS01131">
    <property type="entry name" value="RRNA_A_DIMETH"/>
    <property type="match status" value="1"/>
</dbReference>